<proteinExistence type="predicted"/>
<comment type="caution">
    <text evidence="1">The sequence shown here is derived from an EMBL/GenBank/DDBJ whole genome shotgun (WGS) entry which is preliminary data.</text>
</comment>
<gene>
    <name evidence="1" type="ORF">AVEN_152453_1</name>
</gene>
<keyword evidence="2" id="KW-1185">Reference proteome</keyword>
<evidence type="ECO:0000313" key="1">
    <source>
        <dbReference type="EMBL" id="GBN87280.1"/>
    </source>
</evidence>
<name>A0A4Y2SJ08_ARAVE</name>
<sequence length="131" mass="15157">MDSEVLDSEPRNVADSNVSSDVSLLNQADQKRKRRRYRTLSKKLAYQYYTDRAVRALTTATTYWYIRPFALCVAFSTTYCLECGNLGHNAEQFSSPDVYCEDHGVSRENCIYKRFCCDKNFGPGALSRFYR</sequence>
<accession>A0A4Y2SJ08</accession>
<dbReference type="EMBL" id="BGPR01021736">
    <property type="protein sequence ID" value="GBN87280.1"/>
    <property type="molecule type" value="Genomic_DNA"/>
</dbReference>
<dbReference type="AlphaFoldDB" id="A0A4Y2SJ08"/>
<evidence type="ECO:0000313" key="2">
    <source>
        <dbReference type="Proteomes" id="UP000499080"/>
    </source>
</evidence>
<dbReference type="Proteomes" id="UP000499080">
    <property type="component" value="Unassembled WGS sequence"/>
</dbReference>
<organism evidence="1 2">
    <name type="scientific">Araneus ventricosus</name>
    <name type="common">Orbweaver spider</name>
    <name type="synonym">Epeira ventricosa</name>
    <dbReference type="NCBI Taxonomy" id="182803"/>
    <lineage>
        <taxon>Eukaryota</taxon>
        <taxon>Metazoa</taxon>
        <taxon>Ecdysozoa</taxon>
        <taxon>Arthropoda</taxon>
        <taxon>Chelicerata</taxon>
        <taxon>Arachnida</taxon>
        <taxon>Araneae</taxon>
        <taxon>Araneomorphae</taxon>
        <taxon>Entelegynae</taxon>
        <taxon>Araneoidea</taxon>
        <taxon>Araneidae</taxon>
        <taxon>Araneus</taxon>
    </lineage>
</organism>
<reference evidence="1 2" key="1">
    <citation type="journal article" date="2019" name="Sci. Rep.">
        <title>Orb-weaving spider Araneus ventricosus genome elucidates the spidroin gene catalogue.</title>
        <authorList>
            <person name="Kono N."/>
            <person name="Nakamura H."/>
            <person name="Ohtoshi R."/>
            <person name="Moran D.A.P."/>
            <person name="Shinohara A."/>
            <person name="Yoshida Y."/>
            <person name="Fujiwara M."/>
            <person name="Mori M."/>
            <person name="Tomita M."/>
            <person name="Arakawa K."/>
        </authorList>
    </citation>
    <scope>NUCLEOTIDE SEQUENCE [LARGE SCALE GENOMIC DNA]</scope>
</reference>
<protein>
    <submittedName>
        <fullName evidence="1">Uncharacterized protein</fullName>
    </submittedName>
</protein>